<gene>
    <name evidence="2" type="ORF">N658DRAFT_69917</name>
</gene>
<keyword evidence="3" id="KW-1185">Reference proteome</keyword>
<protein>
    <submittedName>
        <fullName evidence="2">Uncharacterized protein</fullName>
    </submittedName>
</protein>
<reference evidence="2" key="2">
    <citation type="submission" date="2023-05" db="EMBL/GenBank/DDBJ databases">
        <authorList>
            <consortium name="Lawrence Berkeley National Laboratory"/>
            <person name="Steindorff A."/>
            <person name="Hensen N."/>
            <person name="Bonometti L."/>
            <person name="Westerberg I."/>
            <person name="Brannstrom I.O."/>
            <person name="Guillou S."/>
            <person name="Cros-Aarteil S."/>
            <person name="Calhoun S."/>
            <person name="Haridas S."/>
            <person name="Kuo A."/>
            <person name="Mondo S."/>
            <person name="Pangilinan J."/>
            <person name="Riley R."/>
            <person name="Labutti K."/>
            <person name="Andreopoulos B."/>
            <person name="Lipzen A."/>
            <person name="Chen C."/>
            <person name="Yanf M."/>
            <person name="Daum C."/>
            <person name="Ng V."/>
            <person name="Clum A."/>
            <person name="Ohm R."/>
            <person name="Martin F."/>
            <person name="Silar P."/>
            <person name="Natvig D."/>
            <person name="Lalanne C."/>
            <person name="Gautier V."/>
            <person name="Ament-Velasquez S.L."/>
            <person name="Kruys A."/>
            <person name="Hutchinson M.I."/>
            <person name="Powell A.J."/>
            <person name="Barry K."/>
            <person name="Miller A.N."/>
            <person name="Grigoriev I.V."/>
            <person name="Debuchy R."/>
            <person name="Gladieux P."/>
            <person name="Thoren M.H."/>
            <person name="Johannesson H."/>
        </authorList>
    </citation>
    <scope>NUCLEOTIDE SEQUENCE</scope>
    <source>
        <strain evidence="2">CBS 757.83</strain>
    </source>
</reference>
<evidence type="ECO:0000256" key="1">
    <source>
        <dbReference type="SAM" id="Phobius"/>
    </source>
</evidence>
<dbReference type="AlphaFoldDB" id="A0AAN6T146"/>
<reference evidence="2" key="1">
    <citation type="journal article" date="2023" name="Mol. Phylogenet. Evol.">
        <title>Genome-scale phylogeny and comparative genomics of the fungal order Sordariales.</title>
        <authorList>
            <person name="Hensen N."/>
            <person name="Bonometti L."/>
            <person name="Westerberg I."/>
            <person name="Brannstrom I.O."/>
            <person name="Guillou S."/>
            <person name="Cros-Aarteil S."/>
            <person name="Calhoun S."/>
            <person name="Haridas S."/>
            <person name="Kuo A."/>
            <person name="Mondo S."/>
            <person name="Pangilinan J."/>
            <person name="Riley R."/>
            <person name="LaButti K."/>
            <person name="Andreopoulos B."/>
            <person name="Lipzen A."/>
            <person name="Chen C."/>
            <person name="Yan M."/>
            <person name="Daum C."/>
            <person name="Ng V."/>
            <person name="Clum A."/>
            <person name="Steindorff A."/>
            <person name="Ohm R.A."/>
            <person name="Martin F."/>
            <person name="Silar P."/>
            <person name="Natvig D.O."/>
            <person name="Lalanne C."/>
            <person name="Gautier V."/>
            <person name="Ament-Velasquez S.L."/>
            <person name="Kruys A."/>
            <person name="Hutchinson M.I."/>
            <person name="Powell A.J."/>
            <person name="Barry K."/>
            <person name="Miller A.N."/>
            <person name="Grigoriev I.V."/>
            <person name="Debuchy R."/>
            <person name="Gladieux P."/>
            <person name="Hiltunen Thoren M."/>
            <person name="Johannesson H."/>
        </authorList>
    </citation>
    <scope>NUCLEOTIDE SEQUENCE</scope>
    <source>
        <strain evidence="2">CBS 757.83</strain>
    </source>
</reference>
<feature type="transmembrane region" description="Helical" evidence="1">
    <location>
        <begin position="6"/>
        <end position="24"/>
    </location>
</feature>
<organism evidence="2 3">
    <name type="scientific">Parathielavia hyrcaniae</name>
    <dbReference type="NCBI Taxonomy" id="113614"/>
    <lineage>
        <taxon>Eukaryota</taxon>
        <taxon>Fungi</taxon>
        <taxon>Dikarya</taxon>
        <taxon>Ascomycota</taxon>
        <taxon>Pezizomycotina</taxon>
        <taxon>Sordariomycetes</taxon>
        <taxon>Sordariomycetidae</taxon>
        <taxon>Sordariales</taxon>
        <taxon>Chaetomiaceae</taxon>
        <taxon>Parathielavia</taxon>
    </lineage>
</organism>
<keyword evidence="1" id="KW-1133">Transmembrane helix</keyword>
<proteinExistence type="predicted"/>
<comment type="caution">
    <text evidence="2">The sequence shown here is derived from an EMBL/GenBank/DDBJ whole genome shotgun (WGS) entry which is preliminary data.</text>
</comment>
<name>A0AAN6T146_9PEZI</name>
<evidence type="ECO:0000313" key="3">
    <source>
        <dbReference type="Proteomes" id="UP001305647"/>
    </source>
</evidence>
<keyword evidence="1" id="KW-0812">Transmembrane</keyword>
<keyword evidence="1" id="KW-0472">Membrane</keyword>
<evidence type="ECO:0000313" key="2">
    <source>
        <dbReference type="EMBL" id="KAK4101245.1"/>
    </source>
</evidence>
<accession>A0AAN6T146</accession>
<dbReference type="Proteomes" id="UP001305647">
    <property type="component" value="Unassembled WGS sequence"/>
</dbReference>
<sequence>MIHSPFAVFYNPVPFVAFLFYFHGTSNHQPRRLLSPRVVNKPQTLIETLKSRALTMAANSPGPAIRYRCVNRQRQYAMVKSNLFFILDVC</sequence>
<dbReference type="EMBL" id="MU863636">
    <property type="protein sequence ID" value="KAK4101245.1"/>
    <property type="molecule type" value="Genomic_DNA"/>
</dbReference>